<comment type="caution">
    <text evidence="2">The sequence shown here is derived from an EMBL/GenBank/DDBJ whole genome shotgun (WGS) entry which is preliminary data.</text>
</comment>
<dbReference type="Gene3D" id="1.20.120.450">
    <property type="entry name" value="dinb family like domain"/>
    <property type="match status" value="1"/>
</dbReference>
<dbReference type="InterPro" id="IPR024775">
    <property type="entry name" value="DinB-like"/>
</dbReference>
<reference evidence="2" key="1">
    <citation type="submission" date="2021-12" db="EMBL/GenBank/DDBJ databases">
        <authorList>
            <person name="Rodrigo-Torres L."/>
            <person name="Arahal R. D."/>
            <person name="Lucena T."/>
        </authorList>
    </citation>
    <scope>NUCLEOTIDE SEQUENCE</scope>
    <source>
        <strain evidence="2">CECT 8858</strain>
    </source>
</reference>
<proteinExistence type="predicted"/>
<gene>
    <name evidence="2" type="ORF">EMA8858_00434</name>
</gene>
<organism evidence="2 3">
    <name type="scientific">Emticicia aquatica</name>
    <dbReference type="NCBI Taxonomy" id="1681835"/>
    <lineage>
        <taxon>Bacteria</taxon>
        <taxon>Pseudomonadati</taxon>
        <taxon>Bacteroidota</taxon>
        <taxon>Cytophagia</taxon>
        <taxon>Cytophagales</taxon>
        <taxon>Leadbetterellaceae</taxon>
        <taxon>Emticicia</taxon>
    </lineage>
</organism>
<dbReference type="SUPFAM" id="SSF109854">
    <property type="entry name" value="DinB/YfiT-like putative metalloenzymes"/>
    <property type="match status" value="1"/>
</dbReference>
<keyword evidence="3" id="KW-1185">Reference proteome</keyword>
<name>A0ABN8ER39_9BACT</name>
<feature type="domain" description="DinB-like" evidence="1">
    <location>
        <begin position="10"/>
        <end position="165"/>
    </location>
</feature>
<sequence length="177" mass="20446">MTPIEVYQNLETTVNQYISSLDNYSDEQFLFKKDAETWSLGQMYEHLASSSSYFFLANCVRCLEKRKGQEGGDKNHFGQQQFKYGGFPPVKLKIPEAIRGPELVAKNKEEYRLLLAKVLTDSKNLIDAVSNNDGLYKALQPAMGWLNAQEWFFLQEMHYRHHLRQKAELETIASATK</sequence>
<evidence type="ECO:0000259" key="1">
    <source>
        <dbReference type="Pfam" id="PF12867"/>
    </source>
</evidence>
<evidence type="ECO:0000313" key="2">
    <source>
        <dbReference type="EMBL" id="CAH0994325.1"/>
    </source>
</evidence>
<protein>
    <recommendedName>
        <fullName evidence="1">DinB-like domain-containing protein</fullName>
    </recommendedName>
</protein>
<dbReference type="Pfam" id="PF12867">
    <property type="entry name" value="DinB_2"/>
    <property type="match status" value="1"/>
</dbReference>
<dbReference type="RefSeq" id="WP_238804073.1">
    <property type="nucleotide sequence ID" value="NZ_CAKLPY010000001.1"/>
</dbReference>
<dbReference type="InterPro" id="IPR034660">
    <property type="entry name" value="DinB/YfiT-like"/>
</dbReference>
<dbReference type="Proteomes" id="UP000837932">
    <property type="component" value="Unassembled WGS sequence"/>
</dbReference>
<accession>A0ABN8ER39</accession>
<dbReference type="EMBL" id="CAKLPY010000001">
    <property type="protein sequence ID" value="CAH0994325.1"/>
    <property type="molecule type" value="Genomic_DNA"/>
</dbReference>
<evidence type="ECO:0000313" key="3">
    <source>
        <dbReference type="Proteomes" id="UP000837932"/>
    </source>
</evidence>